<dbReference type="GO" id="GO:0017168">
    <property type="term" value="F:5-oxoprolinase (ATP-hydrolyzing) activity"/>
    <property type="evidence" value="ECO:0007669"/>
    <property type="project" value="TreeGrafter"/>
</dbReference>
<dbReference type="InterPro" id="IPR043129">
    <property type="entry name" value="ATPase_NBD"/>
</dbReference>
<dbReference type="PANTHER" id="PTHR11365">
    <property type="entry name" value="5-OXOPROLINASE RELATED"/>
    <property type="match status" value="1"/>
</dbReference>
<reference evidence="3 4" key="1">
    <citation type="submission" date="2017-02" db="EMBL/GenBank/DDBJ databases">
        <authorList>
            <person name="Peterson S.W."/>
        </authorList>
    </citation>
    <scope>NUCLEOTIDE SEQUENCE [LARGE SCALE GENOMIC DNA]</scope>
    <source>
        <strain evidence="3 4">M1</strain>
    </source>
</reference>
<evidence type="ECO:0000259" key="2">
    <source>
        <dbReference type="Pfam" id="PF05378"/>
    </source>
</evidence>
<keyword evidence="4" id="KW-1185">Reference proteome</keyword>
<dbReference type="GO" id="GO:0006749">
    <property type="term" value="P:glutathione metabolic process"/>
    <property type="evidence" value="ECO:0007669"/>
    <property type="project" value="TreeGrafter"/>
</dbReference>
<dbReference type="InterPro" id="IPR008040">
    <property type="entry name" value="Hydant_A_N"/>
</dbReference>
<dbReference type="RefSeq" id="WP_079489041.1">
    <property type="nucleotide sequence ID" value="NZ_FUZT01000001.1"/>
</dbReference>
<name>A0A1T5IJN3_9FIRM</name>
<evidence type="ECO:0000313" key="3">
    <source>
        <dbReference type="EMBL" id="SKC39381.1"/>
    </source>
</evidence>
<dbReference type="InterPro" id="IPR002821">
    <property type="entry name" value="Hydantoinase_A"/>
</dbReference>
<dbReference type="Pfam" id="PF01968">
    <property type="entry name" value="Hydantoinase_A"/>
    <property type="match status" value="1"/>
</dbReference>
<dbReference type="PANTHER" id="PTHR11365:SF2">
    <property type="entry name" value="5-OXOPROLINASE"/>
    <property type="match status" value="1"/>
</dbReference>
<evidence type="ECO:0000259" key="1">
    <source>
        <dbReference type="Pfam" id="PF01968"/>
    </source>
</evidence>
<protein>
    <submittedName>
        <fullName evidence="3">N-methylhydantoinase A/oxoprolinase/acetone carboxylase, beta subunit</fullName>
    </submittedName>
</protein>
<dbReference type="Pfam" id="PF05378">
    <property type="entry name" value="Hydant_A_N"/>
    <property type="match status" value="1"/>
</dbReference>
<dbReference type="Proteomes" id="UP000190285">
    <property type="component" value="Unassembled WGS sequence"/>
</dbReference>
<feature type="domain" description="Hydantoinase/oxoprolinase N-terminal" evidence="2">
    <location>
        <begin position="5"/>
        <end position="158"/>
    </location>
</feature>
<organism evidence="3 4">
    <name type="scientific">Maledivibacter halophilus</name>
    <dbReference type="NCBI Taxonomy" id="36842"/>
    <lineage>
        <taxon>Bacteria</taxon>
        <taxon>Bacillati</taxon>
        <taxon>Bacillota</taxon>
        <taxon>Clostridia</taxon>
        <taxon>Peptostreptococcales</taxon>
        <taxon>Caminicellaceae</taxon>
        <taxon>Maledivibacter</taxon>
    </lineage>
</organism>
<dbReference type="SUPFAM" id="SSF53067">
    <property type="entry name" value="Actin-like ATPase domain"/>
    <property type="match status" value="1"/>
</dbReference>
<dbReference type="GO" id="GO:0005829">
    <property type="term" value="C:cytosol"/>
    <property type="evidence" value="ECO:0007669"/>
    <property type="project" value="TreeGrafter"/>
</dbReference>
<dbReference type="EMBL" id="FUZT01000001">
    <property type="protein sequence ID" value="SKC39381.1"/>
    <property type="molecule type" value="Genomic_DNA"/>
</dbReference>
<dbReference type="OrthoDB" id="9768323at2"/>
<feature type="domain" description="Hydantoinase A/oxoprolinase" evidence="1">
    <location>
        <begin position="178"/>
        <end position="320"/>
    </location>
</feature>
<dbReference type="InterPro" id="IPR045079">
    <property type="entry name" value="Oxoprolinase-like"/>
</dbReference>
<dbReference type="STRING" id="36842.SAMN02194393_00466"/>
<proteinExistence type="predicted"/>
<gene>
    <name evidence="3" type="ORF">SAMN02194393_00466</name>
</gene>
<accession>A0A1T5IJN3</accession>
<dbReference type="AlphaFoldDB" id="A0A1T5IJN3"/>
<sequence length="651" mass="71963">MSLVLGIDTGGTYTDAVIIDSTNKNIITEAKALTTYEDLTIGIRNCIKALDTTYISKIQGVSLSTTLATNAIVEDRGGDVGLLIIGKELTGKFPTKYVKIIDGGHDVNGVIRKNLNIDQVKKSVEEFKGKVNSIAISSYFSIRNPEHEIIVKEIVKQILEVPVVCAHHLSSSLGFYERTVTAVLNAKLIPIIVNLIESVKEVFNEFEINAPLMIVKGDGSLMNEDLAQERPIETILSGPAASIIGATELSKYSDALVLDMGGTTTDIAILKDSIPRVNLEGAAVGGWNTRVKSIDINTYGIGGDSYIKINQNGEIGIGPQRVVPISVMASEYPYLIDELKSKSSSYKLSNFQATDCLMLINKNIKKDLDKKDMEVIRFLESGPHSISYLMNNLKRRFYFISFKRLLDKGIIVKISVTPTDILHVKGIYTKWNVDAARIAVGILADKTEKTLEDFMNLAIEAICDKLCKNIFQSLLNYESNPIQINKSQEAQYFIEKILESNGKEIFSVSSKINLPIIAVGAPAQAYIPKVAEKLKTEIFIPHYAEVANAIGAATGKIIEKIEVIIKTTSEGDVILHTPWERKVFDELGEAKEYVLKDLKQQALLMTEKSGAIDCKSLINSRDFYIKPCKDGNDQLHVETRIEIITIGRPKW</sequence>
<evidence type="ECO:0000313" key="4">
    <source>
        <dbReference type="Proteomes" id="UP000190285"/>
    </source>
</evidence>